<feature type="domain" description="Histidine kinase" evidence="7">
    <location>
        <begin position="169"/>
        <end position="389"/>
    </location>
</feature>
<evidence type="ECO:0000256" key="1">
    <source>
        <dbReference type="ARBA" id="ARBA00000085"/>
    </source>
</evidence>
<dbReference type="GO" id="GO:0005886">
    <property type="term" value="C:plasma membrane"/>
    <property type="evidence" value="ECO:0007669"/>
    <property type="project" value="TreeGrafter"/>
</dbReference>
<dbReference type="SUPFAM" id="SSF47384">
    <property type="entry name" value="Homodimeric domain of signal transducing histidine kinase"/>
    <property type="match status" value="1"/>
</dbReference>
<dbReference type="EMBL" id="OCNJ01000007">
    <property type="protein sequence ID" value="SOD98202.1"/>
    <property type="molecule type" value="Genomic_DNA"/>
</dbReference>
<proteinExistence type="predicted"/>
<dbReference type="Pfam" id="PF02518">
    <property type="entry name" value="HATPase_c"/>
    <property type="match status" value="1"/>
</dbReference>
<dbReference type="InterPro" id="IPR004358">
    <property type="entry name" value="Sig_transdc_His_kin-like_C"/>
</dbReference>
<evidence type="ECO:0000259" key="7">
    <source>
        <dbReference type="PROSITE" id="PS50109"/>
    </source>
</evidence>
<dbReference type="SUPFAM" id="SSF52172">
    <property type="entry name" value="CheY-like"/>
    <property type="match status" value="1"/>
</dbReference>
<sequence>MYAGFLRRPAVSPEEVQVQAITILLVEDNPADARFVQLMLAEGTTARYVVTEASSLAAARAHLAAHVPDVVLLDMHLPDSRGMPTVEAVVALCPETPVVVLTGLDDEEIGMEAIRAGAQDFLVKGFTDGTLVRRVIAHAIERRRIGVELEHAHAELARSNAEKDRFFSIIAHDLKSPFNALLGFSEVLLARAPAMPPQQVLEYVQIIHDSGKAAYELLENLLEWSRLQLGRMEIRPEPVSLARLADRVTTLHRLAAEEKGITLRHRVDGYHVLADPAVVDTILRNLVGNAVKFTEPGGTVAITAAPAPDAPGRIALTVTDTGVGMSAARVAELFHIDRPISTAGTRGEKGTGLGLVLCAELAAKSGGRITVDSTPGAGTRFHVLLPAAEVAEVAWRAEQEEAVA</sequence>
<dbReference type="PRINTS" id="PR00344">
    <property type="entry name" value="BCTRLSENSOR"/>
</dbReference>
<dbReference type="PROSITE" id="PS50110">
    <property type="entry name" value="RESPONSE_REGULATORY"/>
    <property type="match status" value="1"/>
</dbReference>
<dbReference type="EC" id="2.7.13.3" evidence="2"/>
<dbReference type="SUPFAM" id="SSF55874">
    <property type="entry name" value="ATPase domain of HSP90 chaperone/DNA topoisomerase II/histidine kinase"/>
    <property type="match status" value="1"/>
</dbReference>
<dbReference type="PANTHER" id="PTHR43047">
    <property type="entry name" value="TWO-COMPONENT HISTIDINE PROTEIN KINASE"/>
    <property type="match status" value="1"/>
</dbReference>
<dbReference type="CDD" id="cd00082">
    <property type="entry name" value="HisKA"/>
    <property type="match status" value="1"/>
</dbReference>
<gene>
    <name evidence="9" type="ORF">SAMN05421508_107244</name>
</gene>
<dbReference type="Pfam" id="PF00072">
    <property type="entry name" value="Response_reg"/>
    <property type="match status" value="1"/>
</dbReference>
<dbReference type="Proteomes" id="UP000219621">
    <property type="component" value="Unassembled WGS sequence"/>
</dbReference>
<dbReference type="InterPro" id="IPR036097">
    <property type="entry name" value="HisK_dim/P_sf"/>
</dbReference>
<accession>A0A286GRT4</accession>
<comment type="catalytic activity">
    <reaction evidence="1">
        <text>ATP + protein L-histidine = ADP + protein N-phospho-L-histidine.</text>
        <dbReference type="EC" id="2.7.13.3"/>
    </reaction>
</comment>
<dbReference type="SMART" id="SM00388">
    <property type="entry name" value="HisKA"/>
    <property type="match status" value="1"/>
</dbReference>
<dbReference type="Gene3D" id="1.10.287.130">
    <property type="match status" value="1"/>
</dbReference>
<keyword evidence="4" id="KW-0808">Transferase</keyword>
<organism evidence="9 10">
    <name type="scientific">Caenispirillum bisanense</name>
    <dbReference type="NCBI Taxonomy" id="414052"/>
    <lineage>
        <taxon>Bacteria</taxon>
        <taxon>Pseudomonadati</taxon>
        <taxon>Pseudomonadota</taxon>
        <taxon>Alphaproteobacteria</taxon>
        <taxon>Rhodospirillales</taxon>
        <taxon>Novispirillaceae</taxon>
        <taxon>Caenispirillum</taxon>
    </lineage>
</organism>
<dbReference type="Gene3D" id="3.30.565.10">
    <property type="entry name" value="Histidine kinase-like ATPase, C-terminal domain"/>
    <property type="match status" value="1"/>
</dbReference>
<evidence type="ECO:0000313" key="9">
    <source>
        <dbReference type="EMBL" id="SOD98202.1"/>
    </source>
</evidence>
<dbReference type="SMART" id="SM00448">
    <property type="entry name" value="REC"/>
    <property type="match status" value="1"/>
</dbReference>
<keyword evidence="3 6" id="KW-0597">Phosphoprotein</keyword>
<dbReference type="InterPro" id="IPR036890">
    <property type="entry name" value="HATPase_C_sf"/>
</dbReference>
<feature type="modified residue" description="4-aspartylphosphate" evidence="6">
    <location>
        <position position="74"/>
    </location>
</feature>
<evidence type="ECO:0000256" key="5">
    <source>
        <dbReference type="ARBA" id="ARBA00022777"/>
    </source>
</evidence>
<dbReference type="SMART" id="SM00387">
    <property type="entry name" value="HATPase_c"/>
    <property type="match status" value="1"/>
</dbReference>
<protein>
    <recommendedName>
        <fullName evidence="2">histidine kinase</fullName>
        <ecNumber evidence="2">2.7.13.3</ecNumber>
    </recommendedName>
</protein>
<reference evidence="9 10" key="1">
    <citation type="submission" date="2017-09" db="EMBL/GenBank/DDBJ databases">
        <authorList>
            <person name="Ehlers B."/>
            <person name="Leendertz F.H."/>
        </authorList>
    </citation>
    <scope>NUCLEOTIDE SEQUENCE [LARGE SCALE GENOMIC DNA]</scope>
    <source>
        <strain evidence="9 10">USBA 140</strain>
    </source>
</reference>
<dbReference type="Gene3D" id="3.40.50.2300">
    <property type="match status" value="1"/>
</dbReference>
<keyword evidence="10" id="KW-1185">Reference proteome</keyword>
<evidence type="ECO:0000256" key="6">
    <source>
        <dbReference type="PROSITE-ProRule" id="PRU00169"/>
    </source>
</evidence>
<dbReference type="InterPro" id="IPR003594">
    <property type="entry name" value="HATPase_dom"/>
</dbReference>
<dbReference type="InterPro" id="IPR011006">
    <property type="entry name" value="CheY-like_superfamily"/>
</dbReference>
<evidence type="ECO:0000256" key="3">
    <source>
        <dbReference type="ARBA" id="ARBA00022553"/>
    </source>
</evidence>
<dbReference type="GO" id="GO:0009927">
    <property type="term" value="F:histidine phosphotransfer kinase activity"/>
    <property type="evidence" value="ECO:0007669"/>
    <property type="project" value="TreeGrafter"/>
</dbReference>
<dbReference type="InterPro" id="IPR005467">
    <property type="entry name" value="His_kinase_dom"/>
</dbReference>
<dbReference type="Pfam" id="PF00512">
    <property type="entry name" value="HisKA"/>
    <property type="match status" value="1"/>
</dbReference>
<dbReference type="OrthoDB" id="9801651at2"/>
<dbReference type="CDD" id="cd00156">
    <property type="entry name" value="REC"/>
    <property type="match status" value="1"/>
</dbReference>
<evidence type="ECO:0000256" key="2">
    <source>
        <dbReference type="ARBA" id="ARBA00012438"/>
    </source>
</evidence>
<name>A0A286GRT4_9PROT</name>
<evidence type="ECO:0000256" key="4">
    <source>
        <dbReference type="ARBA" id="ARBA00022679"/>
    </source>
</evidence>
<evidence type="ECO:0000259" key="8">
    <source>
        <dbReference type="PROSITE" id="PS50110"/>
    </source>
</evidence>
<dbReference type="PROSITE" id="PS50109">
    <property type="entry name" value="HIS_KIN"/>
    <property type="match status" value="1"/>
</dbReference>
<feature type="domain" description="Response regulatory" evidence="8">
    <location>
        <begin position="22"/>
        <end position="139"/>
    </location>
</feature>
<keyword evidence="5 9" id="KW-0418">Kinase</keyword>
<dbReference type="InterPro" id="IPR003661">
    <property type="entry name" value="HisK_dim/P_dom"/>
</dbReference>
<dbReference type="GO" id="GO:0000155">
    <property type="term" value="F:phosphorelay sensor kinase activity"/>
    <property type="evidence" value="ECO:0007669"/>
    <property type="project" value="InterPro"/>
</dbReference>
<dbReference type="AlphaFoldDB" id="A0A286GRT4"/>
<evidence type="ECO:0000313" key="10">
    <source>
        <dbReference type="Proteomes" id="UP000219621"/>
    </source>
</evidence>
<dbReference type="InterPro" id="IPR001789">
    <property type="entry name" value="Sig_transdc_resp-reg_receiver"/>
</dbReference>